<keyword evidence="4" id="KW-0238">DNA-binding</keyword>
<keyword evidence="12" id="KW-1185">Reference proteome</keyword>
<keyword evidence="7" id="KW-0539">Nucleus</keyword>
<proteinExistence type="inferred from homology"/>
<reference evidence="11 12" key="1">
    <citation type="submission" date="2024-01" db="EMBL/GenBank/DDBJ databases">
        <title>Genome assemblies of Stephania.</title>
        <authorList>
            <person name="Yang L."/>
        </authorList>
    </citation>
    <scope>NUCLEOTIDE SEQUENCE [LARGE SCALE GENOMIC DNA]</scope>
    <source>
        <strain evidence="11">JXDWG</strain>
        <tissue evidence="11">Leaf</tissue>
    </source>
</reference>
<accession>A0AAP0J5N7</accession>
<dbReference type="GO" id="GO:0005634">
    <property type="term" value="C:nucleus"/>
    <property type="evidence" value="ECO:0007669"/>
    <property type="project" value="UniProtKB-SubCell"/>
</dbReference>
<comment type="subcellular location">
    <subcellularLocation>
        <location evidence="1">Nucleus</location>
    </subcellularLocation>
</comment>
<name>A0AAP0J5N7_9MAGN</name>
<evidence type="ECO:0000256" key="5">
    <source>
        <dbReference type="ARBA" id="ARBA00023159"/>
    </source>
</evidence>
<protein>
    <recommendedName>
        <fullName evidence="10">AP2/ERF domain-containing protein</fullName>
    </recommendedName>
</protein>
<dbReference type="SMART" id="SM00380">
    <property type="entry name" value="AP2"/>
    <property type="match status" value="1"/>
</dbReference>
<keyword evidence="2" id="KW-0805">Transcription regulation</keyword>
<dbReference type="PANTHER" id="PTHR31241:SF62">
    <property type="entry name" value="DEHYDRATION-RESPONSIVE ELEMENT-BINDING PROTEIN 2D"/>
    <property type="match status" value="1"/>
</dbReference>
<dbReference type="FunFam" id="3.30.730.10:FF:000001">
    <property type="entry name" value="Ethylene-responsive transcription factor 2"/>
    <property type="match status" value="1"/>
</dbReference>
<feature type="region of interest" description="Disordered" evidence="9">
    <location>
        <begin position="22"/>
        <end position="52"/>
    </location>
</feature>
<dbReference type="Proteomes" id="UP001419268">
    <property type="component" value="Unassembled WGS sequence"/>
</dbReference>
<evidence type="ECO:0000313" key="12">
    <source>
        <dbReference type="Proteomes" id="UP001419268"/>
    </source>
</evidence>
<feature type="compositionally biased region" description="Basic and acidic residues" evidence="9">
    <location>
        <begin position="308"/>
        <end position="321"/>
    </location>
</feature>
<dbReference type="SUPFAM" id="SSF54171">
    <property type="entry name" value="DNA-binding domain"/>
    <property type="match status" value="1"/>
</dbReference>
<dbReference type="CDD" id="cd00018">
    <property type="entry name" value="AP2"/>
    <property type="match status" value="1"/>
</dbReference>
<keyword evidence="5" id="KW-0010">Activator</keyword>
<evidence type="ECO:0000313" key="11">
    <source>
        <dbReference type="EMBL" id="KAK9126752.1"/>
    </source>
</evidence>
<keyword evidence="3" id="KW-0346">Stress response</keyword>
<dbReference type="Pfam" id="PF00847">
    <property type="entry name" value="AP2"/>
    <property type="match status" value="1"/>
</dbReference>
<evidence type="ECO:0000256" key="3">
    <source>
        <dbReference type="ARBA" id="ARBA00023016"/>
    </source>
</evidence>
<evidence type="ECO:0000256" key="7">
    <source>
        <dbReference type="ARBA" id="ARBA00023242"/>
    </source>
</evidence>
<evidence type="ECO:0000259" key="10">
    <source>
        <dbReference type="PROSITE" id="PS51032"/>
    </source>
</evidence>
<comment type="similarity">
    <text evidence="8">Belongs to the AP2/ERF transcription factor family. ERF subfamily.</text>
</comment>
<dbReference type="PRINTS" id="PR00367">
    <property type="entry name" value="ETHRSPELEMNT"/>
</dbReference>
<comment type="caution">
    <text evidence="11">The sequence shown here is derived from an EMBL/GenBank/DDBJ whole genome shotgun (WGS) entry which is preliminary data.</text>
</comment>
<feature type="compositionally biased region" description="Polar residues" evidence="9">
    <location>
        <begin position="22"/>
        <end position="35"/>
    </location>
</feature>
<evidence type="ECO:0000256" key="4">
    <source>
        <dbReference type="ARBA" id="ARBA00023125"/>
    </source>
</evidence>
<sequence>MERKSRSRRNWYLQETLAKWQEQNSTNNEASTSRKLQGKGSKKGCMTGKGGPQNAHCNFRGVRQRKWGTWVAEIREPNKPNKGRRLWLGTFWTAKAAALAYDKAAKALYGDRARLNFPESSATHQVSSSEAATQLNSDSMLETVLPTVCPKVEAVEASTVRSDLHGDRGTNTEISVMDVVSDDVNKEEGLDFSDLNTLAPSEYNEGELQNDLFETTTQAPFNYNEEDFQNYSENEMLDLDALYALMESDNVSESCGSMQSLNDYDSGQLGYNEHGTGSSDFSQQLQNQDAELLGRLRRMEQSQPSVDYSKDYAEEDRKDDF</sequence>
<feature type="domain" description="AP2/ERF" evidence="10">
    <location>
        <begin position="58"/>
        <end position="118"/>
    </location>
</feature>
<dbReference type="InterPro" id="IPR001471">
    <property type="entry name" value="AP2/ERF_dom"/>
</dbReference>
<keyword evidence="6" id="KW-0804">Transcription</keyword>
<evidence type="ECO:0000256" key="9">
    <source>
        <dbReference type="SAM" id="MobiDB-lite"/>
    </source>
</evidence>
<gene>
    <name evidence="11" type="ORF">Scep_015598</name>
</gene>
<feature type="compositionally biased region" description="Polar residues" evidence="9">
    <location>
        <begin position="275"/>
        <end position="289"/>
    </location>
</feature>
<evidence type="ECO:0000256" key="6">
    <source>
        <dbReference type="ARBA" id="ARBA00023163"/>
    </source>
</evidence>
<evidence type="ECO:0000256" key="1">
    <source>
        <dbReference type="ARBA" id="ARBA00004123"/>
    </source>
</evidence>
<dbReference type="AlphaFoldDB" id="A0AAP0J5N7"/>
<evidence type="ECO:0000256" key="2">
    <source>
        <dbReference type="ARBA" id="ARBA00023015"/>
    </source>
</evidence>
<dbReference type="PANTHER" id="PTHR31241">
    <property type="entry name" value="DEHYDRATION-RESPONSIVE ELEMENT-BINDING PROTEIN 2C"/>
    <property type="match status" value="1"/>
</dbReference>
<organism evidence="11 12">
    <name type="scientific">Stephania cephalantha</name>
    <dbReference type="NCBI Taxonomy" id="152367"/>
    <lineage>
        <taxon>Eukaryota</taxon>
        <taxon>Viridiplantae</taxon>
        <taxon>Streptophyta</taxon>
        <taxon>Embryophyta</taxon>
        <taxon>Tracheophyta</taxon>
        <taxon>Spermatophyta</taxon>
        <taxon>Magnoliopsida</taxon>
        <taxon>Ranunculales</taxon>
        <taxon>Menispermaceae</taxon>
        <taxon>Menispermoideae</taxon>
        <taxon>Cissampelideae</taxon>
        <taxon>Stephania</taxon>
    </lineage>
</organism>
<dbReference type="GO" id="GO:0003677">
    <property type="term" value="F:DNA binding"/>
    <property type="evidence" value="ECO:0007669"/>
    <property type="project" value="UniProtKB-KW"/>
</dbReference>
<evidence type="ECO:0000256" key="8">
    <source>
        <dbReference type="ARBA" id="ARBA00024343"/>
    </source>
</evidence>
<dbReference type="EMBL" id="JBBNAG010000006">
    <property type="protein sequence ID" value="KAK9126752.1"/>
    <property type="molecule type" value="Genomic_DNA"/>
</dbReference>
<dbReference type="GO" id="GO:0003700">
    <property type="term" value="F:DNA-binding transcription factor activity"/>
    <property type="evidence" value="ECO:0007669"/>
    <property type="project" value="InterPro"/>
</dbReference>
<dbReference type="InterPro" id="IPR036955">
    <property type="entry name" value="AP2/ERF_dom_sf"/>
</dbReference>
<dbReference type="Gene3D" id="3.30.730.10">
    <property type="entry name" value="AP2/ERF domain"/>
    <property type="match status" value="1"/>
</dbReference>
<dbReference type="PROSITE" id="PS51032">
    <property type="entry name" value="AP2_ERF"/>
    <property type="match status" value="1"/>
</dbReference>
<feature type="region of interest" description="Disordered" evidence="9">
    <location>
        <begin position="266"/>
        <end position="321"/>
    </location>
</feature>
<dbReference type="InterPro" id="IPR016177">
    <property type="entry name" value="DNA-bd_dom_sf"/>
</dbReference>